<dbReference type="Proteomes" id="UP000194127">
    <property type="component" value="Unassembled WGS sequence"/>
</dbReference>
<reference evidence="2 3" key="1">
    <citation type="submission" date="2017-04" db="EMBL/GenBank/DDBJ databases">
        <title>Genome Sequence of the Model Brown-Rot Fungus Postia placenta SB12.</title>
        <authorList>
            <consortium name="DOE Joint Genome Institute"/>
            <person name="Gaskell J."/>
            <person name="Kersten P."/>
            <person name="Larrondo L.F."/>
            <person name="Canessa P."/>
            <person name="Martinez D."/>
            <person name="Hibbett D."/>
            <person name="Schmoll M."/>
            <person name="Kubicek C.P."/>
            <person name="Martinez A.T."/>
            <person name="Yadav J."/>
            <person name="Master E."/>
            <person name="Magnuson J.K."/>
            <person name="James T."/>
            <person name="Yaver D."/>
            <person name="Berka R."/>
            <person name="Labutti K."/>
            <person name="Lipzen A."/>
            <person name="Aerts A."/>
            <person name="Barry K."/>
            <person name="Henrissat B."/>
            <person name="Blanchette R."/>
            <person name="Grigoriev I."/>
            <person name="Cullen D."/>
        </authorList>
    </citation>
    <scope>NUCLEOTIDE SEQUENCE [LARGE SCALE GENOMIC DNA]</scope>
    <source>
        <strain evidence="2 3">MAD-698-R-SB12</strain>
    </source>
</reference>
<feature type="region of interest" description="Disordered" evidence="1">
    <location>
        <begin position="82"/>
        <end position="226"/>
    </location>
</feature>
<feature type="compositionally biased region" description="Low complexity" evidence="1">
    <location>
        <begin position="685"/>
        <end position="700"/>
    </location>
</feature>
<feature type="compositionally biased region" description="Basic and acidic residues" evidence="1">
    <location>
        <begin position="637"/>
        <end position="647"/>
    </location>
</feature>
<feature type="compositionally biased region" description="Low complexity" evidence="1">
    <location>
        <begin position="766"/>
        <end position="778"/>
    </location>
</feature>
<feature type="compositionally biased region" description="Basic and acidic residues" evidence="1">
    <location>
        <begin position="278"/>
        <end position="288"/>
    </location>
</feature>
<evidence type="ECO:0000256" key="1">
    <source>
        <dbReference type="SAM" id="MobiDB-lite"/>
    </source>
</evidence>
<feature type="compositionally biased region" description="Acidic residues" evidence="1">
    <location>
        <begin position="215"/>
        <end position="226"/>
    </location>
</feature>
<feature type="compositionally biased region" description="Acidic residues" evidence="1">
    <location>
        <begin position="128"/>
        <end position="143"/>
    </location>
</feature>
<dbReference type="RefSeq" id="XP_024343120.1">
    <property type="nucleotide sequence ID" value="XM_024481839.1"/>
</dbReference>
<feature type="compositionally biased region" description="Low complexity" evidence="1">
    <location>
        <begin position="172"/>
        <end position="184"/>
    </location>
</feature>
<proteinExistence type="predicted"/>
<name>A0A1X6ND10_9APHY</name>
<accession>A0A1X6ND10</accession>
<dbReference type="OrthoDB" id="3357948at2759"/>
<keyword evidence="3" id="KW-1185">Reference proteome</keyword>
<evidence type="ECO:0000313" key="2">
    <source>
        <dbReference type="EMBL" id="OSX66326.1"/>
    </source>
</evidence>
<feature type="compositionally biased region" description="Basic residues" evidence="1">
    <location>
        <begin position="114"/>
        <end position="123"/>
    </location>
</feature>
<sequence>MVTLHLTQHRVATASTLPLIAPREALARLDGDQSQTTGGYPAADSHADTNTGIGAEDLYSNLSSYTFGSARPSRTEFLEMISPFSAPGPSSSDPTPRPSVSGPSSDGSAPPTRHTNRSRTPRTRPRDIEDDGSTADREDDGDEEGHMRTKMRAMNDGTRRPSLPMISYPSERSQSPPISPTTSRSRPHPQRKSDSPGERHSSSEAESESGTSYVDGDEGDADIGDFDTDIELDFHHNSVAPATHDVDMSDAVLQHTFRGGYGQYVYKSGSHSNDGGQGDDHGDDGHDGRKVASRILVTDADLAAHAIESSQVRRGSLPWNITEDPAAGSSGIGRGREDSLATSQSAGLADMSNVPAINPSENGTGGTSVQPPPRDLFSTAAVDLGAGVPAQSDSNALADFDLGYILGGTAERDRRKSWQSTAPSWMQVPPHTSSDPQAAGFENFEFPGWGAPVTGPGGRRPSTITVGSFEDAFTRHVQRFDPVSNERAVEWSFKRETVDGLGPDIPINARWVLTASSRALAPGQQELWRHAHVGRFKIEKLLLRLDDPNKPPSQRINVRHIPDPYSRGNTLGGPVSVVHKHSRAIAFSLFRKHNLFNRSRSGATSMPTSGSILLATRRIQEQYTSTRSTNQLKSHGLLKDGKPRSRETSGQSTTLNGSGLSSRERSHSRDARDKQKAKGKGKEYTTGTSSQTASAGSVTSRTAGSEDESVVFARPHSTSTASGGRSVPVSPTVVESQFAYSTASASERALTLRSAGDGPSTSKYGSPPSTASSDRASARADSMIIDEDDEQVLPRTSHAEAFATLDQNSIEYLRGRSELIVPDHDGTHARSITERLRRRLLGQNPVKAISRPPAGPPVAALEGHYTPPWMTMAPRSRVEERDRVIQNLNESFKDVGLLPSFRTKGSGKPRRRNTDTVNIFSHVPDDSLYMLLPLWPGDTNAQSKNAVDDTNVYSVPLEERQYLLVYYVPLAERRDNKKDGNKKRSRSNSRAGSSVSTDKSKLIQLSSFSVCARLISYHDLLGTGVRLPLDGLSITGPMAEAMDTLPSAAVRESRLETPCAIIGICYGLEKGIEFLPDGLAKVGLAVVLPSENPVVSKSVEAEAEELNYEMTPIGRAAVEMAWLGCLAMTKFGPEPQLSK</sequence>
<feature type="region of interest" description="Disordered" evidence="1">
    <location>
        <begin position="29"/>
        <end position="51"/>
    </location>
</feature>
<evidence type="ECO:0000313" key="3">
    <source>
        <dbReference type="Proteomes" id="UP000194127"/>
    </source>
</evidence>
<organism evidence="2 3">
    <name type="scientific">Postia placenta MAD-698-R-SB12</name>
    <dbReference type="NCBI Taxonomy" id="670580"/>
    <lineage>
        <taxon>Eukaryota</taxon>
        <taxon>Fungi</taxon>
        <taxon>Dikarya</taxon>
        <taxon>Basidiomycota</taxon>
        <taxon>Agaricomycotina</taxon>
        <taxon>Agaricomycetes</taxon>
        <taxon>Polyporales</taxon>
        <taxon>Adustoporiaceae</taxon>
        <taxon>Rhodonia</taxon>
    </lineage>
</organism>
<feature type="region of interest" description="Disordered" evidence="1">
    <location>
        <begin position="976"/>
        <end position="995"/>
    </location>
</feature>
<feature type="compositionally biased region" description="Basic and acidic residues" evidence="1">
    <location>
        <begin position="191"/>
        <end position="203"/>
    </location>
</feature>
<protein>
    <submittedName>
        <fullName evidence="2">Uncharacterized protein</fullName>
    </submittedName>
</protein>
<feature type="compositionally biased region" description="Polar residues" evidence="1">
    <location>
        <begin position="418"/>
        <end position="435"/>
    </location>
</feature>
<feature type="region of interest" description="Disordered" evidence="1">
    <location>
        <begin position="268"/>
        <end position="288"/>
    </location>
</feature>
<feature type="compositionally biased region" description="Polar residues" evidence="1">
    <location>
        <begin position="623"/>
        <end position="633"/>
    </location>
</feature>
<feature type="region of interest" description="Disordered" evidence="1">
    <location>
        <begin position="752"/>
        <end position="778"/>
    </location>
</feature>
<feature type="compositionally biased region" description="Polar residues" evidence="1">
    <location>
        <begin position="648"/>
        <end position="661"/>
    </location>
</feature>
<feature type="region of interest" description="Disordered" evidence="1">
    <location>
        <begin position="623"/>
        <end position="729"/>
    </location>
</feature>
<feature type="compositionally biased region" description="Basic and acidic residues" evidence="1">
    <location>
        <begin position="662"/>
        <end position="683"/>
    </location>
</feature>
<gene>
    <name evidence="2" type="ORF">POSPLADRAFT_1064701</name>
</gene>
<feature type="region of interest" description="Disordered" evidence="1">
    <location>
        <begin position="318"/>
        <end position="377"/>
    </location>
</feature>
<feature type="region of interest" description="Disordered" evidence="1">
    <location>
        <begin position="415"/>
        <end position="435"/>
    </location>
</feature>
<dbReference type="STRING" id="670580.A0A1X6ND10"/>
<dbReference type="GeneID" id="36326789"/>
<dbReference type="EMBL" id="KZ110592">
    <property type="protein sequence ID" value="OSX66326.1"/>
    <property type="molecule type" value="Genomic_DNA"/>
</dbReference>
<dbReference type="AlphaFoldDB" id="A0A1X6ND10"/>